<name>A0A4Y2L8V8_ARAVE</name>
<proteinExistence type="predicted"/>
<organism evidence="1 2">
    <name type="scientific">Araneus ventricosus</name>
    <name type="common">Orbweaver spider</name>
    <name type="synonym">Epeira ventricosa</name>
    <dbReference type="NCBI Taxonomy" id="182803"/>
    <lineage>
        <taxon>Eukaryota</taxon>
        <taxon>Metazoa</taxon>
        <taxon>Ecdysozoa</taxon>
        <taxon>Arthropoda</taxon>
        <taxon>Chelicerata</taxon>
        <taxon>Arachnida</taxon>
        <taxon>Araneae</taxon>
        <taxon>Araneomorphae</taxon>
        <taxon>Entelegynae</taxon>
        <taxon>Araneoidea</taxon>
        <taxon>Araneidae</taxon>
        <taxon>Araneus</taxon>
    </lineage>
</organism>
<protein>
    <submittedName>
        <fullName evidence="1">Uncharacterized protein</fullName>
    </submittedName>
</protein>
<evidence type="ECO:0000313" key="1">
    <source>
        <dbReference type="EMBL" id="GBN10263.1"/>
    </source>
</evidence>
<accession>A0A4Y2L8V8</accession>
<reference evidence="1 2" key="1">
    <citation type="journal article" date="2019" name="Sci. Rep.">
        <title>Orb-weaving spider Araneus ventricosus genome elucidates the spidroin gene catalogue.</title>
        <authorList>
            <person name="Kono N."/>
            <person name="Nakamura H."/>
            <person name="Ohtoshi R."/>
            <person name="Moran D.A.P."/>
            <person name="Shinohara A."/>
            <person name="Yoshida Y."/>
            <person name="Fujiwara M."/>
            <person name="Mori M."/>
            <person name="Tomita M."/>
            <person name="Arakawa K."/>
        </authorList>
    </citation>
    <scope>NUCLEOTIDE SEQUENCE [LARGE SCALE GENOMIC DNA]</scope>
</reference>
<dbReference type="EMBL" id="BGPR01005446">
    <property type="protein sequence ID" value="GBN10263.1"/>
    <property type="molecule type" value="Genomic_DNA"/>
</dbReference>
<keyword evidence="2" id="KW-1185">Reference proteome</keyword>
<evidence type="ECO:0000313" key="2">
    <source>
        <dbReference type="Proteomes" id="UP000499080"/>
    </source>
</evidence>
<dbReference type="Proteomes" id="UP000499080">
    <property type="component" value="Unassembled WGS sequence"/>
</dbReference>
<gene>
    <name evidence="1" type="ORF">AVEN_153175_1</name>
</gene>
<sequence length="94" mass="10291">MSLQCKSAANLLQVRPMVTSKLALTCCKLVSHLHSCRDKFAVSLQICSASLLQTKIAIWEGAEHLRSSTTATISKISDDSKFTSRIPVYSASYL</sequence>
<dbReference type="AlphaFoldDB" id="A0A4Y2L8V8"/>
<comment type="caution">
    <text evidence="1">The sequence shown here is derived from an EMBL/GenBank/DDBJ whole genome shotgun (WGS) entry which is preliminary data.</text>
</comment>